<dbReference type="GO" id="GO:0004519">
    <property type="term" value="F:endonuclease activity"/>
    <property type="evidence" value="ECO:0007669"/>
    <property type="project" value="UniProtKB-KW"/>
</dbReference>
<keyword evidence="2" id="KW-0378">Hydrolase</keyword>
<keyword evidence="2" id="KW-0540">Nuclease</keyword>
<evidence type="ECO:0000313" key="2">
    <source>
        <dbReference type="EMBL" id="UWQ39975.1"/>
    </source>
</evidence>
<accession>A0ABY5WES9</accession>
<protein>
    <submittedName>
        <fullName evidence="2">DNA/RNA non-specific endonuclease</fullName>
    </submittedName>
</protein>
<organism evidence="2 3">
    <name type="scientific">Leisingera aquaemixtae</name>
    <dbReference type="NCBI Taxonomy" id="1396826"/>
    <lineage>
        <taxon>Bacteria</taxon>
        <taxon>Pseudomonadati</taxon>
        <taxon>Pseudomonadota</taxon>
        <taxon>Alphaproteobacteria</taxon>
        <taxon>Rhodobacterales</taxon>
        <taxon>Roseobacteraceae</taxon>
        <taxon>Leisingera</taxon>
    </lineage>
</organism>
<dbReference type="Proteomes" id="UP001058514">
    <property type="component" value="Chromosome"/>
</dbReference>
<sequence length="257" mass="28599">MEKFKSVRRSAVTFEGKRFSAGAQKVTCLLTTGSLTTAGSKPMPSACQIVDRWNTEWDVKDLFNINDIKKALSSKTTLKKIATERNAHKILELLGLYEIAMLTDYNELQAVNYIKGHLLNEYLGGPGTDDNLTPMTQSANSTYYHRFEKGLILALKAAKLAEVKSEYFVRVAFSAECSGALKPWWGDPTRETANMLKRLPRKVTASYELKGYYLSAKPGPRGLAFKALPPAEQKIFAKANGLFGTGAKSYTLDLFEY</sequence>
<dbReference type="RefSeq" id="WP_259963483.1">
    <property type="nucleotide sequence ID" value="NZ_CP081051.1"/>
</dbReference>
<evidence type="ECO:0000313" key="3">
    <source>
        <dbReference type="Proteomes" id="UP001058514"/>
    </source>
</evidence>
<evidence type="ECO:0000259" key="1">
    <source>
        <dbReference type="Pfam" id="PF13930"/>
    </source>
</evidence>
<reference evidence="2" key="1">
    <citation type="submission" date="2021-08" db="EMBL/GenBank/DDBJ databases">
        <authorList>
            <person name="Nwanade C."/>
            <person name="Wang M."/>
            <person name="Masoudi A."/>
            <person name="Yu Z."/>
            <person name="Liu J."/>
        </authorList>
    </citation>
    <scope>NUCLEOTIDE SEQUENCE</scope>
    <source>
        <strain evidence="2">S166</strain>
    </source>
</reference>
<gene>
    <name evidence="2" type="ORF">K3718_10295</name>
</gene>
<keyword evidence="2" id="KW-0255">Endonuclease</keyword>
<dbReference type="EMBL" id="CP081051">
    <property type="protein sequence ID" value="UWQ39975.1"/>
    <property type="molecule type" value="Genomic_DNA"/>
</dbReference>
<dbReference type="InterPro" id="IPR044927">
    <property type="entry name" value="Endonuclea_NS_2"/>
</dbReference>
<name>A0ABY5WES9_9RHOB</name>
<keyword evidence="3" id="KW-1185">Reference proteome</keyword>
<dbReference type="Pfam" id="PF13930">
    <property type="entry name" value="Endonuclea_NS_2"/>
    <property type="match status" value="1"/>
</dbReference>
<proteinExistence type="predicted"/>
<feature type="domain" description="Type VII secretion system protein EssD-like" evidence="1">
    <location>
        <begin position="111"/>
        <end position="164"/>
    </location>
</feature>